<proteinExistence type="predicted"/>
<accession>A0A9W8U2H2</accession>
<feature type="region of interest" description="Disordered" evidence="1">
    <location>
        <begin position="194"/>
        <end position="213"/>
    </location>
</feature>
<keyword evidence="2" id="KW-0472">Membrane</keyword>
<dbReference type="AlphaFoldDB" id="A0A9W8U2H2"/>
<evidence type="ECO:0000256" key="1">
    <source>
        <dbReference type="SAM" id="MobiDB-lite"/>
    </source>
</evidence>
<keyword evidence="4" id="KW-1185">Reference proteome</keyword>
<organism evidence="3 4">
    <name type="scientific">Lentinula detonsa</name>
    <dbReference type="NCBI Taxonomy" id="2804962"/>
    <lineage>
        <taxon>Eukaryota</taxon>
        <taxon>Fungi</taxon>
        <taxon>Dikarya</taxon>
        <taxon>Basidiomycota</taxon>
        <taxon>Agaricomycotina</taxon>
        <taxon>Agaricomycetes</taxon>
        <taxon>Agaricomycetidae</taxon>
        <taxon>Agaricales</taxon>
        <taxon>Marasmiineae</taxon>
        <taxon>Omphalotaceae</taxon>
        <taxon>Lentinula</taxon>
    </lineage>
</organism>
<name>A0A9W8U2H2_9AGAR</name>
<protein>
    <submittedName>
        <fullName evidence="3">Uncharacterized protein</fullName>
    </submittedName>
</protein>
<evidence type="ECO:0000256" key="2">
    <source>
        <dbReference type="SAM" id="Phobius"/>
    </source>
</evidence>
<comment type="caution">
    <text evidence="3">The sequence shown here is derived from an EMBL/GenBank/DDBJ whole genome shotgun (WGS) entry which is preliminary data.</text>
</comment>
<keyword evidence="2" id="KW-1133">Transmembrane helix</keyword>
<keyword evidence="2" id="KW-0812">Transmembrane</keyword>
<dbReference type="Proteomes" id="UP001142393">
    <property type="component" value="Unassembled WGS sequence"/>
</dbReference>
<reference evidence="3 4" key="1">
    <citation type="journal article" date="2023" name="Proc. Natl. Acad. Sci. U.S.A.">
        <title>A global phylogenomic analysis of the shiitake genus Lentinula.</title>
        <authorList>
            <person name="Sierra-Patev S."/>
            <person name="Min B."/>
            <person name="Naranjo-Ortiz M."/>
            <person name="Looney B."/>
            <person name="Konkel Z."/>
            <person name="Slot J.C."/>
            <person name="Sakamoto Y."/>
            <person name="Steenwyk J.L."/>
            <person name="Rokas A."/>
            <person name="Carro J."/>
            <person name="Camarero S."/>
            <person name="Ferreira P."/>
            <person name="Molpeceres G."/>
            <person name="Ruiz-Duenas F.J."/>
            <person name="Serrano A."/>
            <person name="Henrissat B."/>
            <person name="Drula E."/>
            <person name="Hughes K.W."/>
            <person name="Mata J.L."/>
            <person name="Ishikawa N.K."/>
            <person name="Vargas-Isla R."/>
            <person name="Ushijima S."/>
            <person name="Smith C.A."/>
            <person name="Donoghue J."/>
            <person name="Ahrendt S."/>
            <person name="Andreopoulos W."/>
            <person name="He G."/>
            <person name="LaButti K."/>
            <person name="Lipzen A."/>
            <person name="Ng V."/>
            <person name="Riley R."/>
            <person name="Sandor L."/>
            <person name="Barry K."/>
            <person name="Martinez A.T."/>
            <person name="Xiao Y."/>
            <person name="Gibbons J.G."/>
            <person name="Terashima K."/>
            <person name="Grigoriev I.V."/>
            <person name="Hibbett D."/>
        </authorList>
    </citation>
    <scope>NUCLEOTIDE SEQUENCE [LARGE SCALE GENOMIC DNA]</scope>
    <source>
        <strain evidence="3 4">TFB7810</strain>
    </source>
</reference>
<evidence type="ECO:0000313" key="3">
    <source>
        <dbReference type="EMBL" id="KAJ3750306.1"/>
    </source>
</evidence>
<feature type="transmembrane region" description="Helical" evidence="2">
    <location>
        <begin position="223"/>
        <end position="243"/>
    </location>
</feature>
<gene>
    <name evidence="3" type="ORF">DFH05DRAFT_1455355</name>
</gene>
<sequence length="330" mass="37609">MKYGFTKACCDVQVPVLPSRGRVTKKHGKAAENAIQRFRECFRMPECRAFWAMFQVETHWVQGQMHSKLGFWYKLKYNKTGVKQKHNSSMMKAISVNNFVATGVHKYDVWIKEEKEWGQLNFELTFNVNPKFANGIFRVTRHGFLYIKKIRLSSFLASSLPGLFPARITGNLCVHPRLGMATLISRLQPQFRAPPDDTGAATPDATEEGTGRYAQPGPLGHRLIGVVIVLSLILLAFILWLLFAKRPRRKLRSWGCTCLPAPPERIDDGEEKFARTQNSDDRSESWIISHGMEAHRMGGVDSERSTFQAKRVLQEGVRDGNEMKKENLQP</sequence>
<evidence type="ECO:0000313" key="4">
    <source>
        <dbReference type="Proteomes" id="UP001142393"/>
    </source>
</evidence>
<dbReference type="EMBL" id="JANVFU010000001">
    <property type="protein sequence ID" value="KAJ3750306.1"/>
    <property type="molecule type" value="Genomic_DNA"/>
</dbReference>